<comment type="similarity">
    <text evidence="14">Belongs to the binding-protein-dependent transport system permease family. OppBC subfamily.</text>
</comment>
<dbReference type="InterPro" id="IPR000515">
    <property type="entry name" value="MetI-like"/>
</dbReference>
<sequence length="627" mass="69071">MPYDSVYSEKRPPGTLRTAWRKFYSDAPAMVGLYGCAGLALLCIFGGWIAPYGIDQQFLGYQLLPPSWSRYGEVSFFLGTDDLGRDVLSRLLSGAAPTVGGAFIVTLAATLCGLVLGVVAGATHGLRSAVLNHILDTLLSIPSLLLAIIVVAFAGPHLSHAMFAVWLALLPRMVRSVYSMVHDELEKEYVIAARLDGATTLNILWFAILPNITAGLVTEITRALSMAILDIAALGFLDLGAQLPSPEWGAMLGDALELIYVAPWTVMLPGAAITLSVLLVNLLGDGIRRAIIAGGGIMPLLDIRNLTIEFKTSEGWVKAVDRVSMTLSEGEIRGLVGESGSGKSLIAKAICGVAKDNWRVTADRMRFDDIDLLRLSSRERRKLVGHNVSMIFQEPQSCLDPSERVGRQLMQNIPAWTYKGRWWQRLGWRKRRAIELLHRVGIKDHKDAMRSFPYELTDGECQKVMIAIALANQPRLLIADEPTNSMEPTTQAQIFRLLTRLNQNSNTTILLISHDLQMLSQWADKINVLYCGQTVETAPSKDLVTTPHHPYTQALIRAIPDFGSAMPHKSRLNTLPGAIPLLEQLPIGCRLGPRCPYAQRECIITPRLTGAKNHLYACHFPLNMERE</sequence>
<dbReference type="InterPro" id="IPR013563">
    <property type="entry name" value="Oligopep_ABC_C"/>
</dbReference>
<keyword evidence="7 17" id="KW-0812">Transmembrane</keyword>
<keyword evidence="8" id="KW-0547">Nucleotide-binding</keyword>
<dbReference type="SUPFAM" id="SSF161098">
    <property type="entry name" value="MetI-like"/>
    <property type="match status" value="1"/>
</dbReference>
<dbReference type="PROSITE" id="PS50893">
    <property type="entry name" value="ABC_TRANSPORTER_2"/>
    <property type="match status" value="1"/>
</dbReference>
<proteinExistence type="inferred from homology"/>
<feature type="domain" description="ABC transporter" evidence="18">
    <location>
        <begin position="303"/>
        <end position="556"/>
    </location>
</feature>
<evidence type="ECO:0000256" key="8">
    <source>
        <dbReference type="ARBA" id="ARBA00022741"/>
    </source>
</evidence>
<evidence type="ECO:0000256" key="16">
    <source>
        <dbReference type="ARBA" id="ARBA00068421"/>
    </source>
</evidence>
<evidence type="ECO:0000256" key="5">
    <source>
        <dbReference type="ARBA" id="ARBA00022475"/>
    </source>
</evidence>
<name>A0A379VQH8_SALET</name>
<dbReference type="AlphaFoldDB" id="A0A379VQH8"/>
<feature type="transmembrane region" description="Helical" evidence="17">
    <location>
        <begin position="31"/>
        <end position="54"/>
    </location>
</feature>
<dbReference type="InterPro" id="IPR003439">
    <property type="entry name" value="ABC_transporter-like_ATP-bd"/>
</dbReference>
<dbReference type="PANTHER" id="PTHR43297">
    <property type="entry name" value="OLIGOPEPTIDE TRANSPORT ATP-BINDING PROTEIN APPD"/>
    <property type="match status" value="1"/>
</dbReference>
<comment type="function">
    <text evidence="15">Involved in a peptide intake transport system that plays a role in the resistance to antimicrobial peptides.</text>
</comment>
<dbReference type="Gene3D" id="1.10.3720.10">
    <property type="entry name" value="MetI-like"/>
    <property type="match status" value="1"/>
</dbReference>
<evidence type="ECO:0000256" key="2">
    <source>
        <dbReference type="ARBA" id="ARBA00004429"/>
    </source>
</evidence>
<evidence type="ECO:0000256" key="6">
    <source>
        <dbReference type="ARBA" id="ARBA00022519"/>
    </source>
</evidence>
<evidence type="ECO:0000256" key="3">
    <source>
        <dbReference type="ARBA" id="ARBA00005417"/>
    </source>
</evidence>
<gene>
    <name evidence="20" type="primary">sapD</name>
    <name evidence="20" type="ORF">NCTC8256_02988</name>
</gene>
<dbReference type="Proteomes" id="UP000254346">
    <property type="component" value="Unassembled WGS sequence"/>
</dbReference>
<keyword evidence="12 17" id="KW-1133">Transmembrane helix</keyword>
<keyword evidence="9 20" id="KW-0067">ATP-binding</keyword>
<dbReference type="CDD" id="cd03257">
    <property type="entry name" value="ABC_NikE_OppD_transporters"/>
    <property type="match status" value="1"/>
</dbReference>
<evidence type="ECO:0000256" key="7">
    <source>
        <dbReference type="ARBA" id="ARBA00022692"/>
    </source>
</evidence>
<dbReference type="CDD" id="cd06261">
    <property type="entry name" value="TM_PBP2"/>
    <property type="match status" value="1"/>
</dbReference>
<evidence type="ECO:0000256" key="13">
    <source>
        <dbReference type="ARBA" id="ARBA00023136"/>
    </source>
</evidence>
<dbReference type="GO" id="GO:0005886">
    <property type="term" value="C:plasma membrane"/>
    <property type="evidence" value="ECO:0007669"/>
    <property type="project" value="UniProtKB-SubCell"/>
</dbReference>
<dbReference type="Gene3D" id="3.40.50.300">
    <property type="entry name" value="P-loop containing nucleotide triphosphate hydrolases"/>
    <property type="match status" value="1"/>
</dbReference>
<dbReference type="SUPFAM" id="SSF52540">
    <property type="entry name" value="P-loop containing nucleoside triphosphate hydrolases"/>
    <property type="match status" value="1"/>
</dbReference>
<evidence type="ECO:0000256" key="10">
    <source>
        <dbReference type="ARBA" id="ARBA00022856"/>
    </source>
</evidence>
<keyword evidence="13 17" id="KW-0472">Membrane</keyword>
<evidence type="ECO:0000313" key="20">
    <source>
        <dbReference type="EMBL" id="SUH09027.1"/>
    </source>
</evidence>
<dbReference type="NCBIfam" id="TIGR01727">
    <property type="entry name" value="oligo_HPY"/>
    <property type="match status" value="1"/>
</dbReference>
<evidence type="ECO:0000256" key="11">
    <source>
        <dbReference type="ARBA" id="ARBA00022927"/>
    </source>
</evidence>
<dbReference type="Pfam" id="PF00528">
    <property type="entry name" value="BPD_transp_1"/>
    <property type="match status" value="1"/>
</dbReference>
<evidence type="ECO:0000256" key="9">
    <source>
        <dbReference type="ARBA" id="ARBA00022840"/>
    </source>
</evidence>
<dbReference type="Pfam" id="PF00005">
    <property type="entry name" value="ABC_tran"/>
    <property type="match status" value="1"/>
</dbReference>
<feature type="transmembrane region" description="Helical" evidence="17">
    <location>
        <begin position="99"/>
        <end position="123"/>
    </location>
</feature>
<keyword evidence="10" id="KW-0571">Peptide transport</keyword>
<dbReference type="InterPro" id="IPR027417">
    <property type="entry name" value="P-loop_NTPase"/>
</dbReference>
<keyword evidence="4 17" id="KW-0813">Transport</keyword>
<evidence type="ECO:0000256" key="4">
    <source>
        <dbReference type="ARBA" id="ARBA00022448"/>
    </source>
</evidence>
<dbReference type="GO" id="GO:0005524">
    <property type="term" value="F:ATP binding"/>
    <property type="evidence" value="ECO:0007669"/>
    <property type="project" value="UniProtKB-KW"/>
</dbReference>
<accession>A0A379VQH8</accession>
<evidence type="ECO:0000256" key="15">
    <source>
        <dbReference type="ARBA" id="ARBA00053378"/>
    </source>
</evidence>
<evidence type="ECO:0000256" key="14">
    <source>
        <dbReference type="ARBA" id="ARBA00024202"/>
    </source>
</evidence>
<dbReference type="SMART" id="SM00382">
    <property type="entry name" value="AAA"/>
    <property type="match status" value="1"/>
</dbReference>
<reference evidence="20 21" key="1">
    <citation type="submission" date="2018-06" db="EMBL/GenBank/DDBJ databases">
        <authorList>
            <consortium name="Pathogen Informatics"/>
            <person name="Doyle S."/>
        </authorList>
    </citation>
    <scope>NUCLEOTIDE SEQUENCE [LARGE SCALE GENOMIC DNA]</scope>
    <source>
        <strain evidence="20 21">NCTC8256</strain>
    </source>
</reference>
<organism evidence="20 21">
    <name type="scientific">Salmonella enterica I</name>
    <dbReference type="NCBI Taxonomy" id="59201"/>
    <lineage>
        <taxon>Bacteria</taxon>
        <taxon>Pseudomonadati</taxon>
        <taxon>Pseudomonadota</taxon>
        <taxon>Gammaproteobacteria</taxon>
        <taxon>Enterobacterales</taxon>
        <taxon>Enterobacteriaceae</taxon>
        <taxon>Salmonella</taxon>
    </lineage>
</organism>
<comment type="subcellular location">
    <subcellularLocation>
        <location evidence="2">Cell inner membrane</location>
        <topology evidence="2">Multi-pass membrane protein</topology>
    </subcellularLocation>
    <subcellularLocation>
        <location evidence="1">Cell inner membrane</location>
        <topology evidence="1">Peripheral membrane protein</topology>
    </subcellularLocation>
    <subcellularLocation>
        <location evidence="17">Cell membrane</location>
        <topology evidence="17">Multi-pass membrane protein</topology>
    </subcellularLocation>
</comment>
<dbReference type="FunFam" id="3.40.50.300:FF:000443">
    <property type="entry name" value="Peptide transport system ATP-binding protein SapD"/>
    <property type="match status" value="1"/>
</dbReference>
<dbReference type="InterPro" id="IPR003593">
    <property type="entry name" value="AAA+_ATPase"/>
</dbReference>
<dbReference type="NCBIfam" id="NF011691">
    <property type="entry name" value="PRK15111.1"/>
    <property type="match status" value="1"/>
</dbReference>
<dbReference type="GO" id="GO:0055085">
    <property type="term" value="P:transmembrane transport"/>
    <property type="evidence" value="ECO:0007669"/>
    <property type="project" value="InterPro"/>
</dbReference>
<dbReference type="InterPro" id="IPR025966">
    <property type="entry name" value="OppC_N"/>
</dbReference>
<dbReference type="EMBL" id="UGXR01000001">
    <property type="protein sequence ID" value="SUH09027.1"/>
    <property type="molecule type" value="Genomic_DNA"/>
</dbReference>
<evidence type="ECO:0000259" key="18">
    <source>
        <dbReference type="PROSITE" id="PS50893"/>
    </source>
</evidence>
<keyword evidence="5" id="KW-1003">Cell membrane</keyword>
<evidence type="ECO:0000256" key="17">
    <source>
        <dbReference type="RuleBase" id="RU363032"/>
    </source>
</evidence>
<evidence type="ECO:0000256" key="1">
    <source>
        <dbReference type="ARBA" id="ARBA00004417"/>
    </source>
</evidence>
<comment type="similarity">
    <text evidence="3">Belongs to the ABC transporter superfamily.</text>
</comment>
<dbReference type="PROSITE" id="PS50928">
    <property type="entry name" value="ABC_TM1"/>
    <property type="match status" value="1"/>
</dbReference>
<feature type="domain" description="ABC transmembrane type-1" evidence="19">
    <location>
        <begin position="99"/>
        <end position="284"/>
    </location>
</feature>
<feature type="transmembrane region" description="Helical" evidence="17">
    <location>
        <begin position="261"/>
        <end position="283"/>
    </location>
</feature>
<dbReference type="GO" id="GO:0015833">
    <property type="term" value="P:peptide transport"/>
    <property type="evidence" value="ECO:0007669"/>
    <property type="project" value="UniProtKB-KW"/>
</dbReference>
<dbReference type="GO" id="GO:0016887">
    <property type="term" value="F:ATP hydrolysis activity"/>
    <property type="evidence" value="ECO:0007669"/>
    <property type="project" value="InterPro"/>
</dbReference>
<protein>
    <recommendedName>
        <fullName evidence="16">Peptide transport system permease protein SapC</fullName>
    </recommendedName>
</protein>
<evidence type="ECO:0000313" key="21">
    <source>
        <dbReference type="Proteomes" id="UP000254346"/>
    </source>
</evidence>
<evidence type="ECO:0000256" key="12">
    <source>
        <dbReference type="ARBA" id="ARBA00022989"/>
    </source>
</evidence>
<dbReference type="Pfam" id="PF08352">
    <property type="entry name" value="oligo_HPY"/>
    <property type="match status" value="1"/>
</dbReference>
<dbReference type="InterPro" id="IPR050388">
    <property type="entry name" value="ABC_Ni/Peptide_Import"/>
</dbReference>
<evidence type="ECO:0000259" key="19">
    <source>
        <dbReference type="PROSITE" id="PS50928"/>
    </source>
</evidence>
<dbReference type="GO" id="GO:0015031">
    <property type="term" value="P:protein transport"/>
    <property type="evidence" value="ECO:0007669"/>
    <property type="project" value="UniProtKB-KW"/>
</dbReference>
<dbReference type="FunFam" id="1.10.3720.10:FF:000019">
    <property type="entry name" value="Antimicrobial peptide ABC transporter permease SapC"/>
    <property type="match status" value="1"/>
</dbReference>
<dbReference type="NCBIfam" id="NF011674">
    <property type="entry name" value="PRK15093.1"/>
    <property type="match status" value="1"/>
</dbReference>
<keyword evidence="11" id="KW-0653">Protein transport</keyword>
<dbReference type="Pfam" id="PF12911">
    <property type="entry name" value="OppC_N"/>
    <property type="match status" value="1"/>
</dbReference>
<feature type="transmembrane region" description="Helical" evidence="17">
    <location>
        <begin position="144"/>
        <end position="169"/>
    </location>
</feature>
<keyword evidence="6" id="KW-0997">Cell inner membrane</keyword>
<dbReference type="InterPro" id="IPR035906">
    <property type="entry name" value="MetI-like_sf"/>
</dbReference>
<dbReference type="PANTHER" id="PTHR43297:SF4">
    <property type="entry name" value="PUTRESCINE EXPORT SYSTEM ATP-BINDING PROTEIN SAPD"/>
    <property type="match status" value="1"/>
</dbReference>